<dbReference type="VEuPathDB" id="VectorBase:ASTE002465"/>
<evidence type="ECO:0000313" key="3">
    <source>
        <dbReference type="Proteomes" id="UP000076408"/>
    </source>
</evidence>
<keyword evidence="3" id="KW-1185">Reference proteome</keyword>
<organism evidence="2 3">
    <name type="scientific">Anopheles stephensi</name>
    <name type="common">Indo-Pakistan malaria mosquito</name>
    <dbReference type="NCBI Taxonomy" id="30069"/>
    <lineage>
        <taxon>Eukaryota</taxon>
        <taxon>Metazoa</taxon>
        <taxon>Ecdysozoa</taxon>
        <taxon>Arthropoda</taxon>
        <taxon>Hexapoda</taxon>
        <taxon>Insecta</taxon>
        <taxon>Pterygota</taxon>
        <taxon>Neoptera</taxon>
        <taxon>Endopterygota</taxon>
        <taxon>Diptera</taxon>
        <taxon>Nematocera</taxon>
        <taxon>Culicoidea</taxon>
        <taxon>Culicidae</taxon>
        <taxon>Anophelinae</taxon>
        <taxon>Anopheles</taxon>
    </lineage>
</organism>
<dbReference type="VEuPathDB" id="VectorBase:ASTEI09669"/>
<dbReference type="Proteomes" id="UP000076408">
    <property type="component" value="Unassembled WGS sequence"/>
</dbReference>
<dbReference type="EnsemblMetazoa" id="ASTEI09669-RA">
    <property type="protein sequence ID" value="ASTEI09669-PA"/>
    <property type="gene ID" value="ASTEI09669"/>
</dbReference>
<reference evidence="2" key="2">
    <citation type="submission" date="2020-05" db="UniProtKB">
        <authorList>
            <consortium name="EnsemblMetazoa"/>
        </authorList>
    </citation>
    <scope>IDENTIFICATION</scope>
    <source>
        <strain evidence="2">Indian</strain>
    </source>
</reference>
<proteinExistence type="predicted"/>
<reference evidence="3" key="1">
    <citation type="journal article" date="2014" name="Genome Biol.">
        <title>Genome analysis of a major urban malaria vector mosquito, Anopheles stephensi.</title>
        <authorList>
            <person name="Jiang X."/>
            <person name="Peery A."/>
            <person name="Hall A.B."/>
            <person name="Sharma A."/>
            <person name="Chen X.G."/>
            <person name="Waterhouse R.M."/>
            <person name="Komissarov A."/>
            <person name="Riehle M.M."/>
            <person name="Shouche Y."/>
            <person name="Sharakhova M.V."/>
            <person name="Lawson D."/>
            <person name="Pakpour N."/>
            <person name="Arensburger P."/>
            <person name="Davidson V.L."/>
            <person name="Eiglmeier K."/>
            <person name="Emrich S."/>
            <person name="George P."/>
            <person name="Kennedy R.C."/>
            <person name="Mane S.P."/>
            <person name="Maslen G."/>
            <person name="Oringanje C."/>
            <person name="Qi Y."/>
            <person name="Settlage R."/>
            <person name="Tojo M."/>
            <person name="Tubio J.M."/>
            <person name="Unger M.F."/>
            <person name="Wang B."/>
            <person name="Vernick K.D."/>
            <person name="Ribeiro J.M."/>
            <person name="James A.A."/>
            <person name="Michel K."/>
            <person name="Riehle M.A."/>
            <person name="Luckhart S."/>
            <person name="Sharakhov I.V."/>
            <person name="Tu Z."/>
        </authorList>
    </citation>
    <scope>NUCLEOTIDE SEQUENCE [LARGE SCALE GENOMIC DNA]</scope>
    <source>
        <strain evidence="3">Indian</strain>
    </source>
</reference>
<feature type="region of interest" description="Disordered" evidence="1">
    <location>
        <begin position="28"/>
        <end position="47"/>
    </location>
</feature>
<sequence>MIFRRSVHDRMAGGISLGAGVSTAGISGMASTSHTGPNHNVAGTIGGSVGTSTGVQASGAANASATILGATIDHTHTSNVTLTEDGFHASHAGQNTIDSQQVTVAGTVGVSVGVGAGLIDTSLNHTGHVSVGGIDVSSATAVGAGIEANHTSIGLGAQLTHNASISIPTVTPGRPTTEPPPEELQPTSSTPIPGSPGTAIGVYPPTKPIDTSSPPGSSPSSSSSSPSSPSAPPPSSSSGGGDNYAPPPNYQIAVSQYPYFFVPYPYPPPNVPQAPCNCPADQQNQQQGGQQPAGYLGFIPVLYIPNCHAQKSGLPANFNWPAPPPPEGFGQSLDELPAQRLFQKPDGSWVLQRARNRSRRLRGRRPAARRFLTGEPEIPGKK</sequence>
<protein>
    <submittedName>
        <fullName evidence="2">Uncharacterized protein</fullName>
    </submittedName>
</protein>
<feature type="compositionally biased region" description="Polar residues" evidence="1">
    <location>
        <begin position="29"/>
        <end position="38"/>
    </location>
</feature>
<dbReference type="AlphaFoldDB" id="A0A182YMI3"/>
<feature type="compositionally biased region" description="Basic residues" evidence="1">
    <location>
        <begin position="357"/>
        <end position="368"/>
    </location>
</feature>
<evidence type="ECO:0000313" key="2">
    <source>
        <dbReference type="EnsemblMetazoa" id="ASTEI09669-PA"/>
    </source>
</evidence>
<feature type="region of interest" description="Disordered" evidence="1">
    <location>
        <begin position="166"/>
        <end position="249"/>
    </location>
</feature>
<feature type="compositionally biased region" description="Low complexity" evidence="1">
    <location>
        <begin position="184"/>
        <end position="198"/>
    </location>
</feature>
<accession>A0A182YMI3</accession>
<feature type="region of interest" description="Disordered" evidence="1">
    <location>
        <begin position="357"/>
        <end position="382"/>
    </location>
</feature>
<name>A0A182YMI3_ANOST</name>
<feature type="compositionally biased region" description="Low complexity" evidence="1">
    <location>
        <begin position="212"/>
        <end position="228"/>
    </location>
</feature>
<dbReference type="VEuPathDB" id="VectorBase:ASTEI20_041595"/>
<dbReference type="STRING" id="30069.A0A182YMI3"/>
<evidence type="ECO:0000256" key="1">
    <source>
        <dbReference type="SAM" id="MobiDB-lite"/>
    </source>
</evidence>